<dbReference type="PANTHER" id="PTHR43304">
    <property type="entry name" value="PHYTOCHROME-LIKE PROTEIN CPH1"/>
    <property type="match status" value="1"/>
</dbReference>
<feature type="domain" description="PAC" evidence="11">
    <location>
        <begin position="1116"/>
        <end position="1168"/>
    </location>
</feature>
<dbReference type="Pfam" id="PF02518">
    <property type="entry name" value="HATPase_c"/>
    <property type="match status" value="1"/>
</dbReference>
<dbReference type="Proteomes" id="UP000000233">
    <property type="component" value="Chromosome"/>
</dbReference>
<feature type="domain" description="PAC" evidence="11">
    <location>
        <begin position="389"/>
        <end position="441"/>
    </location>
</feature>
<evidence type="ECO:0000256" key="2">
    <source>
        <dbReference type="ARBA" id="ARBA00012438"/>
    </source>
</evidence>
<evidence type="ECO:0000256" key="5">
    <source>
        <dbReference type="ARBA" id="ARBA00022777"/>
    </source>
</evidence>
<feature type="domain" description="PAS" evidence="10">
    <location>
        <begin position="442"/>
        <end position="483"/>
    </location>
</feature>
<feature type="domain" description="PAS" evidence="10">
    <location>
        <begin position="1043"/>
        <end position="1113"/>
    </location>
</feature>
<evidence type="ECO:0000256" key="3">
    <source>
        <dbReference type="ARBA" id="ARBA00022553"/>
    </source>
</evidence>
<dbReference type="InterPro" id="IPR035965">
    <property type="entry name" value="PAS-like_dom_sf"/>
</dbReference>
<evidence type="ECO:0000259" key="8">
    <source>
        <dbReference type="PROSITE" id="PS50109"/>
    </source>
</evidence>
<dbReference type="InterPro" id="IPR011006">
    <property type="entry name" value="CheY-like_superfamily"/>
</dbReference>
<dbReference type="EMBL" id="CP000304">
    <property type="protein sequence ID" value="ABP77973.1"/>
    <property type="molecule type" value="Genomic_DNA"/>
</dbReference>
<dbReference type="InterPro" id="IPR013655">
    <property type="entry name" value="PAS_fold_3"/>
</dbReference>
<feature type="modified residue" description="4-aspartylphosphate" evidence="6">
    <location>
        <position position="1515"/>
    </location>
</feature>
<feature type="domain" description="Histidine kinase" evidence="8">
    <location>
        <begin position="1220"/>
        <end position="1442"/>
    </location>
</feature>
<dbReference type="eggNOG" id="COG2202">
    <property type="taxonomic scope" value="Bacteria"/>
</dbReference>
<feature type="coiled-coil region" evidence="7">
    <location>
        <begin position="1163"/>
        <end position="1211"/>
    </location>
</feature>
<comment type="catalytic activity">
    <reaction evidence="1">
        <text>ATP + protein L-histidine = ADP + protein N-phospho-L-histidine.</text>
        <dbReference type="EC" id="2.7.13.3"/>
    </reaction>
</comment>
<feature type="domain" description="Response regulatory" evidence="9">
    <location>
        <begin position="1465"/>
        <end position="1580"/>
    </location>
</feature>
<sequence>MLNYRNRLNYSVPWIAEQDTLNAEHCAPAATWNEAERLIALARYTALDALCITDLEALAAMAADFCACPAAAIHFVDDQYQHCMAAFALEREAVVRERSPSAWAIRQEGALVLPHTDTLAQFELPRLADGQTTGFYVAVILRSSDGLPLGTMSVFDHQPRELTPRQGTQLLAVARQVMALLELSRLRGEQERSRQIIDSAQDYAILATDLQGRITSWNSGAQRLLGWSPEEAIGRDVACIFSEADRTAQVPQAEMRTALEQGRAGDERWHLRKDGSRFWASGILTPLLHDGQTQGFVKILRDLTESRQQQAAARETEERYRALVDLSPQIIWQCDAAGGLTFCNSYWCEFTGLGEASSTGEGWLAAVSTSDRQRVAEQWQAALRRELPFKLELPLRDVDGNLRWFQANAAPTYDADGQLLRWVCVAQDIDSRRRSEMQRLESEAFTRLLLDSANEGFYSIDRNGAVTLCNDAFLKILGFASREEVLGRHLHHVIHHSRPDGSPYPVQECPIQHTAVTGQPRHVEHELFFRVDGSSLPVEYRVAPIFRDGELQGAICTFSDISERTQHQALQAFLLELSDCLQANSDQVDLCCVLDERLARLTRSDCIAWACLEQDALVVQQQWLAPGTPSRLGRHALADGATLTGRLRREHLVVLDRDESQPGLHERLASMGLLMAELPAIGTQPLVLLFMRGQAQAWTSDDVTLVREVLERLRSSAERIRANKALREAEQRISLANEIASIGVWEYRDHQHSLHWDAQLKAMAGIPPEQPGLDVHEVLARVHPDDRGKLIRALGETLAGEGDGEFQLDYRIYDTRIDDFVWLANRGRRLLDPSGEVRILGTARNITAERNAAERMLRMNEMLEEQIKDRQQAEQRQTALIELGDLLREQHDSQTIAHAAVSVIGRTIGVSRVLFASVDASSQSATIERYWSDGGSDSSNEMVYFADYGDFFYDLQENELVVIEDVLHDARTASHAENFAESLIRSIVCVPLFEQGRISAVMMLLEEQPRAWLDEDISFIREVADRAWTADERMRAERALRESEEQFRTLADNMSQFAWMADPAGRIYWYNKRWYDYTGTTSEAMRALGWRAVNHPDHHERVSASMKRAFAIGSIWEETFPLRGKDGKYRWFLSRALPIRDDFGQVTHWFGTNTDVTAQVAAEEALRELNESLERRVAERTRELAAINSRLHIEMAERERAEEALRHAQKMEAIGQLTGGLAHDFNNMLTGVLGSLDLIQRRVASGSTGDLDRYIDAATTSANRAAALTHRLLAFARRQSLDPKPVDVNMLVVSMEDMLRRTMGEHIQLEVDLQADAWLAYTDGHQLENALLNLVINARDAMPNGGRLGVHTENQRIEQHQPDAPEPGDYVVLCVTDNGAGMSAQTIAKAFDPFFTTKPIGQGTGLGLSMVYGFAKQTGGHVRIDSALGEGTRVTLYLPRNLSDDQAQPGPAQATDMPGARSGEIVLVVEDEAAVRMLVVEVLQELGYQVLEACDATSALPYLHGDQRLDLLVSDFGLPGLNGRQLVESARQHRPELKVLFITGYVPDEEMRNDFIGPGMDILAKPFSIDILAARIRSLIDTGV</sequence>
<dbReference type="Pfam" id="PF00512">
    <property type="entry name" value="HisKA"/>
    <property type="match status" value="1"/>
</dbReference>
<protein>
    <recommendedName>
        <fullName evidence="2">histidine kinase</fullName>
        <ecNumber evidence="2">2.7.13.3</ecNumber>
    </recommendedName>
</protein>
<reference evidence="12 13" key="1">
    <citation type="journal article" date="2008" name="Proc. Natl. Acad. Sci. U.S.A.">
        <title>Nitrogen fixation island and rhizosphere competence traits in the genome of root-associated Pseudomonas stutzeri A1501.</title>
        <authorList>
            <person name="Yan Y."/>
            <person name="Yang J."/>
            <person name="Dou Y."/>
            <person name="Chen M."/>
            <person name="Ping S."/>
            <person name="Peng J."/>
            <person name="Lu W."/>
            <person name="Zhang W."/>
            <person name="Yao Z."/>
            <person name="Li H."/>
            <person name="Liu W."/>
            <person name="He S."/>
            <person name="Geng L."/>
            <person name="Zhang X."/>
            <person name="Yang F."/>
            <person name="Yu H."/>
            <person name="Zhan Y."/>
            <person name="Li D."/>
            <person name="Lin Z."/>
            <person name="Wang Y."/>
            <person name="Elmerich C."/>
            <person name="Lin M."/>
            <person name="Jin Q."/>
        </authorList>
    </citation>
    <scope>NUCLEOTIDE SEQUENCE [LARGE SCALE GENOMIC DNA]</scope>
    <source>
        <strain evidence="12 13">A1501</strain>
    </source>
</reference>
<evidence type="ECO:0000259" key="9">
    <source>
        <dbReference type="PROSITE" id="PS50110"/>
    </source>
</evidence>
<dbReference type="PROSITE" id="PS50113">
    <property type="entry name" value="PAC"/>
    <property type="match status" value="3"/>
</dbReference>
<accession>A4VG72</accession>
<dbReference type="SMART" id="SM00387">
    <property type="entry name" value="HATPase_c"/>
    <property type="match status" value="1"/>
</dbReference>
<dbReference type="HOGENOM" id="CLU_000445_114_65_6"/>
<dbReference type="Gene3D" id="3.30.450.20">
    <property type="entry name" value="PAS domain"/>
    <property type="match status" value="5"/>
</dbReference>
<dbReference type="InterPro" id="IPR003661">
    <property type="entry name" value="HisK_dim/P_dom"/>
</dbReference>
<feature type="coiled-coil region" evidence="7">
    <location>
        <begin position="846"/>
        <end position="876"/>
    </location>
</feature>
<dbReference type="InterPro" id="IPR013656">
    <property type="entry name" value="PAS_4"/>
</dbReference>
<dbReference type="SUPFAM" id="SSF52172">
    <property type="entry name" value="CheY-like"/>
    <property type="match status" value="1"/>
</dbReference>
<organism evidence="12 13">
    <name type="scientific">Stutzerimonas stutzeri (strain A1501)</name>
    <name type="common">Pseudomonas stutzeri</name>
    <dbReference type="NCBI Taxonomy" id="379731"/>
    <lineage>
        <taxon>Bacteria</taxon>
        <taxon>Pseudomonadati</taxon>
        <taxon>Pseudomonadota</taxon>
        <taxon>Gammaproteobacteria</taxon>
        <taxon>Pseudomonadales</taxon>
        <taxon>Pseudomonadaceae</taxon>
        <taxon>Stutzerimonas</taxon>
    </lineage>
</organism>
<dbReference type="Pfam" id="PF00072">
    <property type="entry name" value="Response_reg"/>
    <property type="match status" value="1"/>
</dbReference>
<dbReference type="InterPro" id="IPR001789">
    <property type="entry name" value="Sig_transdc_resp-reg_receiver"/>
</dbReference>
<evidence type="ECO:0000313" key="12">
    <source>
        <dbReference type="EMBL" id="ABP77973.1"/>
    </source>
</evidence>
<dbReference type="Pfam" id="PF08448">
    <property type="entry name" value="PAS_4"/>
    <property type="match status" value="1"/>
</dbReference>
<keyword evidence="13" id="KW-1185">Reference proteome</keyword>
<dbReference type="Gene3D" id="3.30.450.40">
    <property type="match status" value="2"/>
</dbReference>
<dbReference type="GO" id="GO:0006355">
    <property type="term" value="P:regulation of DNA-templated transcription"/>
    <property type="evidence" value="ECO:0007669"/>
    <property type="project" value="InterPro"/>
</dbReference>
<dbReference type="PROSITE" id="PS50112">
    <property type="entry name" value="PAS"/>
    <property type="match status" value="4"/>
</dbReference>
<evidence type="ECO:0000256" key="1">
    <source>
        <dbReference type="ARBA" id="ARBA00000085"/>
    </source>
</evidence>
<feature type="domain" description="PAS" evidence="10">
    <location>
        <begin position="316"/>
        <end position="386"/>
    </location>
</feature>
<dbReference type="Gene3D" id="1.10.287.130">
    <property type="match status" value="1"/>
</dbReference>
<dbReference type="InterPro" id="IPR004358">
    <property type="entry name" value="Sig_transdc_His_kin-like_C"/>
</dbReference>
<gene>
    <name evidence="12" type="ordered locus">PST_0267</name>
</gene>
<dbReference type="InterPro" id="IPR052162">
    <property type="entry name" value="Sensor_kinase/Photoreceptor"/>
</dbReference>
<evidence type="ECO:0000259" key="10">
    <source>
        <dbReference type="PROSITE" id="PS50112"/>
    </source>
</evidence>
<dbReference type="SUPFAM" id="SSF47384">
    <property type="entry name" value="Homodimeric domain of signal transducing histidine kinase"/>
    <property type="match status" value="1"/>
</dbReference>
<dbReference type="Gene3D" id="3.30.565.10">
    <property type="entry name" value="Histidine kinase-like ATPase, C-terminal domain"/>
    <property type="match status" value="1"/>
</dbReference>
<feature type="domain" description="PAC" evidence="11">
    <location>
        <begin position="264"/>
        <end position="315"/>
    </location>
</feature>
<dbReference type="SMART" id="SM00065">
    <property type="entry name" value="GAF"/>
    <property type="match status" value="2"/>
</dbReference>
<dbReference type="SMART" id="SM00388">
    <property type="entry name" value="HisKA"/>
    <property type="match status" value="1"/>
</dbReference>
<dbReference type="InterPro" id="IPR001610">
    <property type="entry name" value="PAC"/>
</dbReference>
<dbReference type="CDD" id="cd18161">
    <property type="entry name" value="REC_hyHK_blue-like"/>
    <property type="match status" value="1"/>
</dbReference>
<evidence type="ECO:0000256" key="6">
    <source>
        <dbReference type="PROSITE-ProRule" id="PRU00169"/>
    </source>
</evidence>
<dbReference type="InterPro" id="IPR029016">
    <property type="entry name" value="GAF-like_dom_sf"/>
</dbReference>
<dbReference type="Pfam" id="PF00989">
    <property type="entry name" value="PAS"/>
    <property type="match status" value="1"/>
</dbReference>
<dbReference type="SMART" id="SM00448">
    <property type="entry name" value="REC"/>
    <property type="match status" value="1"/>
</dbReference>
<dbReference type="GO" id="GO:0000155">
    <property type="term" value="F:phosphorelay sensor kinase activity"/>
    <property type="evidence" value="ECO:0007669"/>
    <property type="project" value="InterPro"/>
</dbReference>
<dbReference type="InterPro" id="IPR013767">
    <property type="entry name" value="PAS_fold"/>
</dbReference>
<dbReference type="InterPro" id="IPR003594">
    <property type="entry name" value="HATPase_dom"/>
</dbReference>
<dbReference type="EC" id="2.7.13.3" evidence="2"/>
<dbReference type="CDD" id="cd00130">
    <property type="entry name" value="PAS"/>
    <property type="match status" value="4"/>
</dbReference>
<keyword evidence="5" id="KW-0418">Kinase</keyword>
<dbReference type="InterPro" id="IPR036890">
    <property type="entry name" value="HATPase_C_sf"/>
</dbReference>
<dbReference type="NCBIfam" id="TIGR00229">
    <property type="entry name" value="sensory_box"/>
    <property type="match status" value="4"/>
</dbReference>
<dbReference type="InterPro" id="IPR000700">
    <property type="entry name" value="PAS-assoc_C"/>
</dbReference>
<dbReference type="SMART" id="SM00091">
    <property type="entry name" value="PAS"/>
    <property type="match status" value="5"/>
</dbReference>
<feature type="domain" description="PAS" evidence="10">
    <location>
        <begin position="189"/>
        <end position="262"/>
    </location>
</feature>
<dbReference type="InterPro" id="IPR003018">
    <property type="entry name" value="GAF"/>
</dbReference>
<evidence type="ECO:0000259" key="11">
    <source>
        <dbReference type="PROSITE" id="PS50113"/>
    </source>
</evidence>
<dbReference type="PRINTS" id="PR00344">
    <property type="entry name" value="BCTRLSENSOR"/>
</dbReference>
<dbReference type="Pfam" id="PF08447">
    <property type="entry name" value="PAS_3"/>
    <property type="match status" value="2"/>
</dbReference>
<keyword evidence="7" id="KW-0175">Coiled coil</keyword>
<dbReference type="Pfam" id="PF13426">
    <property type="entry name" value="PAS_9"/>
    <property type="match status" value="1"/>
</dbReference>
<dbReference type="InterPro" id="IPR036097">
    <property type="entry name" value="HisK_dim/P_sf"/>
</dbReference>
<name>A4VG72_STUS1</name>
<dbReference type="Gene3D" id="3.40.50.2300">
    <property type="match status" value="1"/>
</dbReference>
<evidence type="ECO:0000313" key="13">
    <source>
        <dbReference type="Proteomes" id="UP000000233"/>
    </source>
</evidence>
<evidence type="ECO:0000256" key="4">
    <source>
        <dbReference type="ARBA" id="ARBA00022679"/>
    </source>
</evidence>
<keyword evidence="3 6" id="KW-0597">Phosphoprotein</keyword>
<dbReference type="FunFam" id="3.30.450.20:FF:000099">
    <property type="entry name" value="Sensory box sensor histidine kinase"/>
    <property type="match status" value="2"/>
</dbReference>
<dbReference type="InterPro" id="IPR000014">
    <property type="entry name" value="PAS"/>
</dbReference>
<dbReference type="InterPro" id="IPR005467">
    <property type="entry name" value="His_kinase_dom"/>
</dbReference>
<dbReference type="SUPFAM" id="SSF55785">
    <property type="entry name" value="PYP-like sensor domain (PAS domain)"/>
    <property type="match status" value="5"/>
</dbReference>
<proteinExistence type="predicted"/>
<dbReference type="CDD" id="cd00082">
    <property type="entry name" value="HisKA"/>
    <property type="match status" value="1"/>
</dbReference>
<dbReference type="PANTHER" id="PTHR43304:SF1">
    <property type="entry name" value="PAC DOMAIN-CONTAINING PROTEIN"/>
    <property type="match status" value="1"/>
</dbReference>
<evidence type="ECO:0000256" key="7">
    <source>
        <dbReference type="SAM" id="Coils"/>
    </source>
</evidence>
<dbReference type="PROSITE" id="PS50110">
    <property type="entry name" value="RESPONSE_REGULATORY"/>
    <property type="match status" value="1"/>
</dbReference>
<dbReference type="eggNOG" id="COG4191">
    <property type="taxonomic scope" value="Bacteria"/>
</dbReference>
<dbReference type="SUPFAM" id="SSF55874">
    <property type="entry name" value="ATPase domain of HSP90 chaperone/DNA topoisomerase II/histidine kinase"/>
    <property type="match status" value="1"/>
</dbReference>
<dbReference type="SMART" id="SM00086">
    <property type="entry name" value="PAC"/>
    <property type="match status" value="5"/>
</dbReference>
<dbReference type="KEGG" id="psa:PST_0267"/>
<dbReference type="Pfam" id="PF01590">
    <property type="entry name" value="GAF"/>
    <property type="match status" value="1"/>
</dbReference>
<dbReference type="SUPFAM" id="SSF55781">
    <property type="entry name" value="GAF domain-like"/>
    <property type="match status" value="2"/>
</dbReference>
<keyword evidence="4" id="KW-0808">Transferase</keyword>
<dbReference type="PROSITE" id="PS50109">
    <property type="entry name" value="HIS_KIN"/>
    <property type="match status" value="1"/>
</dbReference>